<gene>
    <name evidence="3" type="ORF">J2Z76_001247</name>
</gene>
<keyword evidence="1" id="KW-1133">Transmembrane helix</keyword>
<comment type="caution">
    <text evidence="3">The sequence shown here is derived from an EMBL/GenBank/DDBJ whole genome shotgun (WGS) entry which is preliminary data.</text>
</comment>
<dbReference type="Pfam" id="PF11738">
    <property type="entry name" value="DUF3298"/>
    <property type="match status" value="1"/>
</dbReference>
<dbReference type="InterPro" id="IPR037126">
    <property type="entry name" value="PdaC/RsiV-like_sf"/>
</dbReference>
<keyword evidence="1" id="KW-0812">Transmembrane</keyword>
<name>A0ABS4GCG7_9FIRM</name>
<evidence type="ECO:0000313" key="4">
    <source>
        <dbReference type="Proteomes" id="UP001519342"/>
    </source>
</evidence>
<feature type="domain" description="DUF3298" evidence="2">
    <location>
        <begin position="201"/>
        <end position="284"/>
    </location>
</feature>
<keyword evidence="4" id="KW-1185">Reference proteome</keyword>
<reference evidence="3 4" key="1">
    <citation type="submission" date="2021-03" db="EMBL/GenBank/DDBJ databases">
        <title>Genomic Encyclopedia of Type Strains, Phase IV (KMG-IV): sequencing the most valuable type-strain genomes for metagenomic binning, comparative biology and taxonomic classification.</title>
        <authorList>
            <person name="Goeker M."/>
        </authorList>
    </citation>
    <scope>NUCLEOTIDE SEQUENCE [LARGE SCALE GENOMIC DNA]</scope>
    <source>
        <strain evidence="3 4">DSM 24004</strain>
    </source>
</reference>
<sequence>MDENKIDQLKKEYINIPIPMELEFTVKKSLKEGKKIMNKKIYLKRMCATAASIAIVSTVLTIGVNTNEALAETLSDVPVLGGIVKVLTFKEYKINEETYDANIKTPAIDGLDNKDLQNSLNEKYLAENKELYEQFTTDMESLKQNGGGHMGVDSGYVIKTDTDKILSVGRYVVNIVGSSSTTFKYDTIDKENEILITLPSLFKDDSYIEIISENIIKQMIEQNKADENNMYWIKELQPEIKETFEKISKDQGFYITAEGNLVISFDKYVVGPGAMGVVEFVVPTEVLSDVLVSNEYIK</sequence>
<feature type="transmembrane region" description="Helical" evidence="1">
    <location>
        <begin position="42"/>
        <end position="64"/>
    </location>
</feature>
<accession>A0ABS4GCG7</accession>
<evidence type="ECO:0000256" key="1">
    <source>
        <dbReference type="SAM" id="Phobius"/>
    </source>
</evidence>
<dbReference type="RefSeq" id="WP_209511132.1">
    <property type="nucleotide sequence ID" value="NZ_JAGGKS010000003.1"/>
</dbReference>
<dbReference type="Gene3D" id="3.90.640.20">
    <property type="entry name" value="Heat-shock cognate protein, ATPase"/>
    <property type="match status" value="1"/>
</dbReference>
<dbReference type="EMBL" id="JAGGKS010000003">
    <property type="protein sequence ID" value="MBP1925388.1"/>
    <property type="molecule type" value="Genomic_DNA"/>
</dbReference>
<proteinExistence type="predicted"/>
<dbReference type="InterPro" id="IPR021729">
    <property type="entry name" value="DUF3298"/>
</dbReference>
<evidence type="ECO:0000259" key="2">
    <source>
        <dbReference type="Pfam" id="PF11738"/>
    </source>
</evidence>
<organism evidence="3 4">
    <name type="scientific">Sedimentibacter acidaminivorans</name>
    <dbReference type="NCBI Taxonomy" id="913099"/>
    <lineage>
        <taxon>Bacteria</taxon>
        <taxon>Bacillati</taxon>
        <taxon>Bacillota</taxon>
        <taxon>Tissierellia</taxon>
        <taxon>Sedimentibacter</taxon>
    </lineage>
</organism>
<evidence type="ECO:0000313" key="3">
    <source>
        <dbReference type="EMBL" id="MBP1925388.1"/>
    </source>
</evidence>
<dbReference type="Gene3D" id="3.30.565.40">
    <property type="entry name" value="Fervidobacterium nodosum Rt17-B1 like"/>
    <property type="match status" value="1"/>
</dbReference>
<keyword evidence="1" id="KW-0472">Membrane</keyword>
<protein>
    <recommendedName>
        <fullName evidence="2">DUF3298 domain-containing protein</fullName>
    </recommendedName>
</protein>
<dbReference type="Proteomes" id="UP001519342">
    <property type="component" value="Unassembled WGS sequence"/>
</dbReference>